<protein>
    <submittedName>
        <fullName evidence="1">Uncharacterized protein</fullName>
    </submittedName>
</protein>
<comment type="caution">
    <text evidence="1">The sequence shown here is derived from an EMBL/GenBank/DDBJ whole genome shotgun (WGS) entry which is preliminary data.</text>
</comment>
<accession>A0ACC1A7Z0</accession>
<evidence type="ECO:0000313" key="2">
    <source>
        <dbReference type="Proteomes" id="UP001164250"/>
    </source>
</evidence>
<keyword evidence="2" id="KW-1185">Reference proteome</keyword>
<reference evidence="2" key="1">
    <citation type="journal article" date="2023" name="G3 (Bethesda)">
        <title>Genome assembly and association tests identify interacting loci associated with vigor, precocity, and sex in interspecific pistachio rootstocks.</title>
        <authorList>
            <person name="Palmer W."/>
            <person name="Jacygrad E."/>
            <person name="Sagayaradj S."/>
            <person name="Cavanaugh K."/>
            <person name="Han R."/>
            <person name="Bertier L."/>
            <person name="Beede B."/>
            <person name="Kafkas S."/>
            <person name="Golino D."/>
            <person name="Preece J."/>
            <person name="Michelmore R."/>
        </authorList>
    </citation>
    <scope>NUCLEOTIDE SEQUENCE [LARGE SCALE GENOMIC DNA]</scope>
</reference>
<proteinExistence type="predicted"/>
<gene>
    <name evidence="1" type="ORF">Patl1_10754</name>
</gene>
<dbReference type="Proteomes" id="UP001164250">
    <property type="component" value="Chromosome 12"/>
</dbReference>
<sequence length="99" mass="11065">MIIKWNLKSQTSSLKRCKLDVLAKEDDENSAKRKKRKINGYYQLNLLGEVAACILPVRFHGILNGALGEKGFAASWCIEVSCSLDEVVSKSKVLDIFGY</sequence>
<organism evidence="1 2">
    <name type="scientific">Pistacia atlantica</name>
    <dbReference type="NCBI Taxonomy" id="434234"/>
    <lineage>
        <taxon>Eukaryota</taxon>
        <taxon>Viridiplantae</taxon>
        <taxon>Streptophyta</taxon>
        <taxon>Embryophyta</taxon>
        <taxon>Tracheophyta</taxon>
        <taxon>Spermatophyta</taxon>
        <taxon>Magnoliopsida</taxon>
        <taxon>eudicotyledons</taxon>
        <taxon>Gunneridae</taxon>
        <taxon>Pentapetalae</taxon>
        <taxon>rosids</taxon>
        <taxon>malvids</taxon>
        <taxon>Sapindales</taxon>
        <taxon>Anacardiaceae</taxon>
        <taxon>Pistacia</taxon>
    </lineage>
</organism>
<evidence type="ECO:0000313" key="1">
    <source>
        <dbReference type="EMBL" id="KAJ0082286.1"/>
    </source>
</evidence>
<name>A0ACC1A7Z0_9ROSI</name>
<dbReference type="EMBL" id="CM047908">
    <property type="protein sequence ID" value="KAJ0082286.1"/>
    <property type="molecule type" value="Genomic_DNA"/>
</dbReference>